<organism evidence="2">
    <name type="scientific">Arion vulgaris</name>
    <dbReference type="NCBI Taxonomy" id="1028688"/>
    <lineage>
        <taxon>Eukaryota</taxon>
        <taxon>Metazoa</taxon>
        <taxon>Spiralia</taxon>
        <taxon>Lophotrochozoa</taxon>
        <taxon>Mollusca</taxon>
        <taxon>Gastropoda</taxon>
        <taxon>Heterobranchia</taxon>
        <taxon>Euthyneura</taxon>
        <taxon>Panpulmonata</taxon>
        <taxon>Eupulmonata</taxon>
        <taxon>Stylommatophora</taxon>
        <taxon>Helicina</taxon>
        <taxon>Arionoidea</taxon>
        <taxon>Arionidae</taxon>
        <taxon>Arion</taxon>
    </lineage>
</organism>
<feature type="compositionally biased region" description="Low complexity" evidence="1">
    <location>
        <begin position="26"/>
        <end position="37"/>
    </location>
</feature>
<protein>
    <submittedName>
        <fullName evidence="2">Uncharacterized protein</fullName>
    </submittedName>
</protein>
<feature type="region of interest" description="Disordered" evidence="1">
    <location>
        <begin position="18"/>
        <end position="56"/>
    </location>
</feature>
<feature type="non-terminal residue" evidence="2">
    <location>
        <position position="190"/>
    </location>
</feature>
<sequence length="190" mass="20613">PLKSRSTPQGFRKRLIHQINSEKNGPSSSQNTPSQSSFLTTVSKPPDNGSGIPSTESYAVTMSSSLTASSLNLTSATSSLISSVTISSEETLQSDSTDEKLSSNCNNLTHSLSASNFVSDKDQLSSYLTEFDHKLALSLYSLEEETDVLLDSKAGSFSSMTDIDLGLKDDSGQQFSHKIFKRKRKCKARK</sequence>
<gene>
    <name evidence="2" type="primary">ORF48216</name>
</gene>
<reference evidence="2" key="1">
    <citation type="submission" date="2014-12" db="EMBL/GenBank/DDBJ databases">
        <title>Insight into the proteome of Arion vulgaris.</title>
        <authorList>
            <person name="Aradska J."/>
            <person name="Bulat T."/>
            <person name="Smidak R."/>
            <person name="Sarate P."/>
            <person name="Gangsoo J."/>
            <person name="Sialana F."/>
            <person name="Bilban M."/>
            <person name="Lubec G."/>
        </authorList>
    </citation>
    <scope>NUCLEOTIDE SEQUENCE</scope>
    <source>
        <tissue evidence="2">Skin</tissue>
    </source>
</reference>
<accession>A0A0B6Z6U7</accession>
<evidence type="ECO:0000256" key="1">
    <source>
        <dbReference type="SAM" id="MobiDB-lite"/>
    </source>
</evidence>
<proteinExistence type="predicted"/>
<dbReference type="AlphaFoldDB" id="A0A0B6Z6U7"/>
<feature type="non-terminal residue" evidence="2">
    <location>
        <position position="1"/>
    </location>
</feature>
<name>A0A0B6Z6U7_9EUPU</name>
<dbReference type="EMBL" id="HACG01016545">
    <property type="protein sequence ID" value="CEK63410.1"/>
    <property type="molecule type" value="Transcribed_RNA"/>
</dbReference>
<evidence type="ECO:0000313" key="2">
    <source>
        <dbReference type="EMBL" id="CEK63410.1"/>
    </source>
</evidence>